<reference evidence="3 4" key="1">
    <citation type="submission" date="2019-05" db="EMBL/GenBank/DDBJ databases">
        <authorList>
            <consortium name="Science for Life Laboratories"/>
        </authorList>
    </citation>
    <scope>NUCLEOTIDE SEQUENCE [LARGE SCALE GENOMIC DNA]</scope>
    <source>
        <strain evidence="3">Soil9</strain>
    </source>
</reference>
<dbReference type="PANTHER" id="PTHR40396">
    <property type="entry name" value="ATPASE-LIKE PROTEIN"/>
    <property type="match status" value="1"/>
</dbReference>
<sequence>MATAPDTEPNDTIDTRSKPPFLRRVRIRGYKSIAFCDVTLEPFTILVGRNASGKSNFLDALAFLRDVVNHGLHEAVRSHGGHDAILCRFSSATTVTIDIEGQIYASSRIPGTWILRSDDLWSVSYGLEIDFSPDRYPRIVGEQVQLLRADGEQTTSYTSKAGKVTWSGDTLTHPISNWANSEKTILGMCFGNGPFTELSSYITSIATYNFNPEAMRRPQKPNPGSFLERDGSNLASVINTSGGVNETPIDRVSRYLNVVTNSAEFTGTSAVGGYETLRFQTRRGDGTVLEFDAASMSDGTLRVLAALVAAFQNIPPYGAPTIVAIEEPETSLHPAAMRALVDALDEATLRTQVLLTTHSAEMLENPTIKPENIRVVQMIDGQTVIAPVDEASIEIVRRNLDTLGGLERQNQLEPDLDDLDRQRHLSQNGQVPKA</sequence>
<dbReference type="InterPro" id="IPR003959">
    <property type="entry name" value="ATPase_AAA_core"/>
</dbReference>
<protein>
    <recommendedName>
        <fullName evidence="2">ATPase AAA-type core domain-containing protein</fullName>
    </recommendedName>
</protein>
<accession>A0A6P2CUS4</accession>
<dbReference type="GO" id="GO:0005524">
    <property type="term" value="F:ATP binding"/>
    <property type="evidence" value="ECO:0007669"/>
    <property type="project" value="InterPro"/>
</dbReference>
<dbReference type="Proteomes" id="UP000464178">
    <property type="component" value="Chromosome"/>
</dbReference>
<dbReference type="GO" id="GO:0016887">
    <property type="term" value="F:ATP hydrolysis activity"/>
    <property type="evidence" value="ECO:0007669"/>
    <property type="project" value="InterPro"/>
</dbReference>
<gene>
    <name evidence="3" type="ORF">SOIL9_50510</name>
</gene>
<evidence type="ECO:0000259" key="2">
    <source>
        <dbReference type="Pfam" id="PF13304"/>
    </source>
</evidence>
<dbReference type="EMBL" id="LR593886">
    <property type="protein sequence ID" value="VTR92663.1"/>
    <property type="molecule type" value="Genomic_DNA"/>
</dbReference>
<dbReference type="Pfam" id="PF13304">
    <property type="entry name" value="AAA_21"/>
    <property type="match status" value="2"/>
</dbReference>
<dbReference type="AlphaFoldDB" id="A0A6P2CUS4"/>
<evidence type="ECO:0000256" key="1">
    <source>
        <dbReference type="SAM" id="MobiDB-lite"/>
    </source>
</evidence>
<feature type="region of interest" description="Disordered" evidence="1">
    <location>
        <begin position="412"/>
        <end position="434"/>
    </location>
</feature>
<name>A0A6P2CUS4_9BACT</name>
<dbReference type="PIRSF" id="PIRSF029347">
    <property type="entry name" value="RecF"/>
    <property type="match status" value="1"/>
</dbReference>
<organism evidence="3 4">
    <name type="scientific">Gemmata massiliana</name>
    <dbReference type="NCBI Taxonomy" id="1210884"/>
    <lineage>
        <taxon>Bacteria</taxon>
        <taxon>Pseudomonadati</taxon>
        <taxon>Planctomycetota</taxon>
        <taxon>Planctomycetia</taxon>
        <taxon>Gemmatales</taxon>
        <taxon>Gemmataceae</taxon>
        <taxon>Gemmata</taxon>
    </lineage>
</organism>
<dbReference type="RefSeq" id="WP_162667494.1">
    <property type="nucleotide sequence ID" value="NZ_LR593886.1"/>
</dbReference>
<dbReference type="Gene3D" id="3.40.50.300">
    <property type="entry name" value="P-loop containing nucleotide triphosphate hydrolases"/>
    <property type="match status" value="2"/>
</dbReference>
<feature type="domain" description="ATPase AAA-type core" evidence="2">
    <location>
        <begin position="43"/>
        <end position="85"/>
    </location>
</feature>
<dbReference type="InterPro" id="IPR027417">
    <property type="entry name" value="P-loop_NTPase"/>
</dbReference>
<evidence type="ECO:0000313" key="4">
    <source>
        <dbReference type="Proteomes" id="UP000464178"/>
    </source>
</evidence>
<keyword evidence="4" id="KW-1185">Reference proteome</keyword>
<dbReference type="KEGG" id="gms:SOIL9_50510"/>
<proteinExistence type="predicted"/>
<feature type="compositionally biased region" description="Polar residues" evidence="1">
    <location>
        <begin position="425"/>
        <end position="434"/>
    </location>
</feature>
<feature type="domain" description="ATPase AAA-type core" evidence="2">
    <location>
        <begin position="209"/>
        <end position="362"/>
    </location>
</feature>
<evidence type="ECO:0000313" key="3">
    <source>
        <dbReference type="EMBL" id="VTR92663.1"/>
    </source>
</evidence>
<dbReference type="InterPro" id="IPR014555">
    <property type="entry name" value="RecF-like"/>
</dbReference>
<dbReference type="PANTHER" id="PTHR40396:SF1">
    <property type="entry name" value="ATPASE AAA-TYPE CORE DOMAIN-CONTAINING PROTEIN"/>
    <property type="match status" value="1"/>
</dbReference>
<dbReference type="SUPFAM" id="SSF52540">
    <property type="entry name" value="P-loop containing nucleoside triphosphate hydrolases"/>
    <property type="match status" value="1"/>
</dbReference>